<evidence type="ECO:0000313" key="2">
    <source>
        <dbReference type="EMBL" id="NMO15879.1"/>
    </source>
</evidence>
<feature type="chain" id="PRO_5032809401" evidence="1">
    <location>
        <begin position="22"/>
        <end position="103"/>
    </location>
</feature>
<sequence>MKRALLSILGAGVLLAGLAHASTTEPAPSPSRSEDASSLAVCVSAKPATEPAGEQAPACRAYYCVTCEDNFDICMDSCTTQSCYDTCLSRYRLCASCCIETPF</sequence>
<keyword evidence="3" id="KW-1185">Reference proteome</keyword>
<dbReference type="Proteomes" id="UP000518300">
    <property type="component" value="Unassembled WGS sequence"/>
</dbReference>
<protein>
    <submittedName>
        <fullName evidence="2">Uncharacterized protein</fullName>
    </submittedName>
</protein>
<dbReference type="AlphaFoldDB" id="A0A848LAG2"/>
<evidence type="ECO:0000313" key="3">
    <source>
        <dbReference type="Proteomes" id="UP000518300"/>
    </source>
</evidence>
<comment type="caution">
    <text evidence="2">The sequence shown here is derived from an EMBL/GenBank/DDBJ whole genome shotgun (WGS) entry which is preliminary data.</text>
</comment>
<proteinExistence type="predicted"/>
<dbReference type="EMBL" id="JABBJJ010000050">
    <property type="protein sequence ID" value="NMO15879.1"/>
    <property type="molecule type" value="Genomic_DNA"/>
</dbReference>
<keyword evidence="1" id="KW-0732">Signal</keyword>
<evidence type="ECO:0000256" key="1">
    <source>
        <dbReference type="SAM" id="SignalP"/>
    </source>
</evidence>
<accession>A0A848LAG2</accession>
<name>A0A848LAG2_9BACT</name>
<dbReference type="RefSeq" id="WP_169345168.1">
    <property type="nucleotide sequence ID" value="NZ_JABBJJ010000050.1"/>
</dbReference>
<reference evidence="2 3" key="1">
    <citation type="submission" date="2020-04" db="EMBL/GenBank/DDBJ databases">
        <title>Draft genome of Pyxidicoccus fallax type strain.</title>
        <authorList>
            <person name="Whitworth D.E."/>
        </authorList>
    </citation>
    <scope>NUCLEOTIDE SEQUENCE [LARGE SCALE GENOMIC DNA]</scope>
    <source>
        <strain evidence="2 3">DSM 14698</strain>
    </source>
</reference>
<feature type="signal peptide" evidence="1">
    <location>
        <begin position="1"/>
        <end position="21"/>
    </location>
</feature>
<organism evidence="2 3">
    <name type="scientific">Pyxidicoccus fallax</name>
    <dbReference type="NCBI Taxonomy" id="394095"/>
    <lineage>
        <taxon>Bacteria</taxon>
        <taxon>Pseudomonadati</taxon>
        <taxon>Myxococcota</taxon>
        <taxon>Myxococcia</taxon>
        <taxon>Myxococcales</taxon>
        <taxon>Cystobacterineae</taxon>
        <taxon>Myxococcaceae</taxon>
        <taxon>Pyxidicoccus</taxon>
    </lineage>
</organism>
<gene>
    <name evidence="2" type="ORF">HG543_13610</name>
</gene>